<evidence type="ECO:0000313" key="2">
    <source>
        <dbReference type="Proteomes" id="UP000789702"/>
    </source>
</evidence>
<keyword evidence="2" id="KW-1185">Reference proteome</keyword>
<name>A0ACA9PLN3_9GLOM</name>
<gene>
    <name evidence="1" type="ORF">DHETER_LOCUS12120</name>
</gene>
<evidence type="ECO:0000313" key="1">
    <source>
        <dbReference type="EMBL" id="CAG8708323.1"/>
    </source>
</evidence>
<feature type="non-terminal residue" evidence="1">
    <location>
        <position position="1"/>
    </location>
</feature>
<dbReference type="Proteomes" id="UP000789702">
    <property type="component" value="Unassembled WGS sequence"/>
</dbReference>
<proteinExistence type="predicted"/>
<comment type="caution">
    <text evidence="1">The sequence shown here is derived from an EMBL/GenBank/DDBJ whole genome shotgun (WGS) entry which is preliminary data.</text>
</comment>
<accession>A0ACA9PLN3</accession>
<sequence>QFIKDKNENDDTRKTKKSLNKAFNNFTKSWNLVYRFYTYEPTDESLYLSVAIEYYVQLQNNFLNDIIEILSSFCQSLKFIEKLDIQDSRYYFQSISLENRKSEQIITYNNVNEIEAELALELVYRKKLIEANKDKINIRKSELLLGLEIIICFLKQTSREDSNIFITRIGLQLKHIVVLYKLVEKHVANKVVNYIPLKYQAKLTKPIMQEILKAIDFEEKSTEIPANTFLTTLKKLILRYLLTNSKIIKENINLSLYLAKK</sequence>
<organism evidence="1 2">
    <name type="scientific">Dentiscutata heterogama</name>
    <dbReference type="NCBI Taxonomy" id="1316150"/>
    <lineage>
        <taxon>Eukaryota</taxon>
        <taxon>Fungi</taxon>
        <taxon>Fungi incertae sedis</taxon>
        <taxon>Mucoromycota</taxon>
        <taxon>Glomeromycotina</taxon>
        <taxon>Glomeromycetes</taxon>
        <taxon>Diversisporales</taxon>
        <taxon>Gigasporaceae</taxon>
        <taxon>Dentiscutata</taxon>
    </lineage>
</organism>
<reference evidence="1" key="1">
    <citation type="submission" date="2021-06" db="EMBL/GenBank/DDBJ databases">
        <authorList>
            <person name="Kallberg Y."/>
            <person name="Tangrot J."/>
            <person name="Rosling A."/>
        </authorList>
    </citation>
    <scope>NUCLEOTIDE SEQUENCE</scope>
    <source>
        <strain evidence="1">IL203A</strain>
    </source>
</reference>
<dbReference type="EMBL" id="CAJVPU010028763">
    <property type="protein sequence ID" value="CAG8708323.1"/>
    <property type="molecule type" value="Genomic_DNA"/>
</dbReference>
<protein>
    <submittedName>
        <fullName evidence="1">2615_t:CDS:1</fullName>
    </submittedName>
</protein>